<sequence length="41" mass="4966">MRLYEALRYALRRGIVNKRQSFCFALEEWHINYSVPHRAGI</sequence>
<reference evidence="1" key="1">
    <citation type="journal article" date="2021" name="Proc. Natl. Acad. Sci. U.S.A.">
        <title>A Catalog of Tens of Thousands of Viruses from Human Metagenomes Reveals Hidden Associations with Chronic Diseases.</title>
        <authorList>
            <person name="Tisza M.J."/>
            <person name="Buck C.B."/>
        </authorList>
    </citation>
    <scope>NUCLEOTIDE SEQUENCE</scope>
    <source>
        <strain evidence="1">CtVOP12</strain>
    </source>
</reference>
<organism evidence="1">
    <name type="scientific">Siphoviridae sp. ctVOP12</name>
    <dbReference type="NCBI Taxonomy" id="2825531"/>
    <lineage>
        <taxon>Viruses</taxon>
        <taxon>Duplodnaviria</taxon>
        <taxon>Heunggongvirae</taxon>
        <taxon>Uroviricota</taxon>
        <taxon>Caudoviricetes</taxon>
    </lineage>
</organism>
<protein>
    <submittedName>
        <fullName evidence="1">Uncharacterized protein</fullName>
    </submittedName>
</protein>
<proteinExistence type="predicted"/>
<evidence type="ECO:0000313" key="1">
    <source>
        <dbReference type="EMBL" id="DAG03547.1"/>
    </source>
</evidence>
<accession>A0A8S5VA89</accession>
<dbReference type="EMBL" id="BK016231">
    <property type="protein sequence ID" value="DAG03547.1"/>
    <property type="molecule type" value="Genomic_DNA"/>
</dbReference>
<name>A0A8S5VA89_9CAUD</name>